<organism evidence="1 2">
    <name type="scientific">Crocosphaera watsonii WH 0005</name>
    <dbReference type="NCBI Taxonomy" id="423472"/>
    <lineage>
        <taxon>Bacteria</taxon>
        <taxon>Bacillati</taxon>
        <taxon>Cyanobacteriota</taxon>
        <taxon>Cyanophyceae</taxon>
        <taxon>Oscillatoriophycideae</taxon>
        <taxon>Chroococcales</taxon>
        <taxon>Aphanothecaceae</taxon>
        <taxon>Crocosphaera</taxon>
    </lineage>
</organism>
<dbReference type="EMBL" id="CAQL01000423">
    <property type="protein sequence ID" value="CCQ55540.1"/>
    <property type="molecule type" value="Genomic_DNA"/>
</dbReference>
<protein>
    <submittedName>
        <fullName evidence="1">Uncharacterized protein</fullName>
    </submittedName>
</protein>
<comment type="caution">
    <text evidence="1">The sequence shown here is derived from an EMBL/GenBank/DDBJ whole genome shotgun (WGS) entry which is preliminary data.</text>
</comment>
<dbReference type="Proteomes" id="UP000017981">
    <property type="component" value="Unassembled WGS sequence"/>
</dbReference>
<evidence type="ECO:0000313" key="2">
    <source>
        <dbReference type="Proteomes" id="UP000017981"/>
    </source>
</evidence>
<gene>
    <name evidence="1" type="ORF">CWATWH0005_622</name>
</gene>
<reference evidence="1 2" key="2">
    <citation type="submission" date="2013-09" db="EMBL/GenBank/DDBJ databases">
        <title>Whole genome comparison of six Crocosphaera watsonii strains with differing phenotypes.</title>
        <authorList>
            <person name="Bench S.R."/>
            <person name="Heller P."/>
            <person name="Frank I."/>
            <person name="Arciniega M."/>
            <person name="Shilova I.N."/>
            <person name="Zehr J.P."/>
        </authorList>
    </citation>
    <scope>NUCLEOTIDE SEQUENCE [LARGE SCALE GENOMIC DNA]</scope>
    <source>
        <strain evidence="1 2">WH 0005</strain>
    </source>
</reference>
<dbReference type="AlphaFoldDB" id="T2ITS3"/>
<reference evidence="1 2" key="1">
    <citation type="submission" date="2013-01" db="EMBL/GenBank/DDBJ databases">
        <authorList>
            <person name="Bench S."/>
        </authorList>
    </citation>
    <scope>NUCLEOTIDE SEQUENCE [LARGE SCALE GENOMIC DNA]</scope>
    <source>
        <strain evidence="1 2">WH 0005</strain>
    </source>
</reference>
<proteinExistence type="predicted"/>
<sequence length="51" mass="5894">MGFYKNVKQLILISFAVGKNPISKDFTLSHDCLAPQTPWKVSRLETREKKE</sequence>
<name>T2ITS3_CROWT</name>
<evidence type="ECO:0000313" key="1">
    <source>
        <dbReference type="EMBL" id="CCQ55540.1"/>
    </source>
</evidence>
<accession>T2ITS3</accession>